<evidence type="ECO:0000313" key="7">
    <source>
        <dbReference type="EMBL" id="RII94870.1"/>
    </source>
</evidence>
<name>A0ABX9N9X3_9MICO</name>
<dbReference type="Gene3D" id="1.20.140.160">
    <property type="match status" value="1"/>
</dbReference>
<dbReference type="SUPFAM" id="SSF88946">
    <property type="entry name" value="Sigma2 domain of RNA polymerase sigma factors"/>
    <property type="match status" value="1"/>
</dbReference>
<comment type="caution">
    <text evidence="7">The sequence shown here is derived from an EMBL/GenBank/DDBJ whole genome shotgun (WGS) entry which is preliminary data.</text>
</comment>
<dbReference type="Pfam" id="PF04545">
    <property type="entry name" value="Sigma70_r4"/>
    <property type="match status" value="1"/>
</dbReference>
<evidence type="ECO:0000259" key="6">
    <source>
        <dbReference type="Pfam" id="PF04545"/>
    </source>
</evidence>
<dbReference type="InterPro" id="IPR007627">
    <property type="entry name" value="RNA_pol_sigma70_r2"/>
</dbReference>
<accession>A0ABX9N9X3</accession>
<dbReference type="PANTHER" id="PTHR30385">
    <property type="entry name" value="SIGMA FACTOR F FLAGELLAR"/>
    <property type="match status" value="1"/>
</dbReference>
<sequence length="272" mass="30114">MVSDLAGPSTCATRTTRWAQRNATGVLFADAEAAGSTPRGLALKERLHHKIVVDHLPLAYAIARHYWVPAYDLADLRQVAAVGLVKAVKRFDLGRYTPFVGFAYPYISGEVRRHLRDNEWVVRPPRSVQEHRQLVFAVESQHTQPTGRSLQVRDLARLTGLSPMAVSEAIALQTHLRPDSLDSIVQGTADRTLADEIGRKEVGYDSVDLSSTLRPAIDALSHREKQIIYLRFFEERSQAYIGSVLGVSQVHASRLLKATLGKLANALEGSFP</sequence>
<feature type="domain" description="RNA polymerase sigma-70 region 4" evidence="6">
    <location>
        <begin position="216"/>
        <end position="263"/>
    </location>
</feature>
<dbReference type="NCBIfam" id="TIGR02937">
    <property type="entry name" value="sigma70-ECF"/>
    <property type="match status" value="1"/>
</dbReference>
<keyword evidence="8" id="KW-1185">Reference proteome</keyword>
<dbReference type="CDD" id="cd06171">
    <property type="entry name" value="Sigma70_r4"/>
    <property type="match status" value="1"/>
</dbReference>
<dbReference type="Pfam" id="PF04542">
    <property type="entry name" value="Sigma70_r2"/>
    <property type="match status" value="1"/>
</dbReference>
<evidence type="ECO:0000256" key="4">
    <source>
        <dbReference type="ARBA" id="ARBA00023163"/>
    </source>
</evidence>
<evidence type="ECO:0000313" key="8">
    <source>
        <dbReference type="Proteomes" id="UP000265355"/>
    </source>
</evidence>
<dbReference type="Gene3D" id="1.20.120.1810">
    <property type="match status" value="1"/>
</dbReference>
<feature type="domain" description="RNA polymerase sigma-70 region 2" evidence="5">
    <location>
        <begin position="52"/>
        <end position="120"/>
    </location>
</feature>
<keyword evidence="1" id="KW-0805">Transcription regulation</keyword>
<keyword evidence="3" id="KW-0238">DNA-binding</keyword>
<organism evidence="7 8">
    <name type="scientific">Clavibacter californiensis</name>
    <dbReference type="NCBI Taxonomy" id="1401995"/>
    <lineage>
        <taxon>Bacteria</taxon>
        <taxon>Bacillati</taxon>
        <taxon>Actinomycetota</taxon>
        <taxon>Actinomycetes</taxon>
        <taxon>Micrococcales</taxon>
        <taxon>Microbacteriaceae</taxon>
        <taxon>Clavibacter</taxon>
    </lineage>
</organism>
<evidence type="ECO:0000256" key="1">
    <source>
        <dbReference type="ARBA" id="ARBA00023015"/>
    </source>
</evidence>
<evidence type="ECO:0000256" key="2">
    <source>
        <dbReference type="ARBA" id="ARBA00023082"/>
    </source>
</evidence>
<reference evidence="7 8" key="1">
    <citation type="submission" date="2018-08" db="EMBL/GenBank/DDBJ databases">
        <title>Genome Sequence of Clavibacter michiganensis Subspecies type strains, and the Atypical Peach-Colored Strains Isolated from Tomato.</title>
        <authorList>
            <person name="Osdaghi E."/>
            <person name="Portier P."/>
            <person name="Briand M."/>
            <person name="Jacques M.-A."/>
        </authorList>
    </citation>
    <scope>NUCLEOTIDE SEQUENCE [LARGE SCALE GENOMIC DNA]</scope>
    <source>
        <strain evidence="7 8">CFBP 8216</strain>
    </source>
</reference>
<dbReference type="Proteomes" id="UP000265355">
    <property type="component" value="Unassembled WGS sequence"/>
</dbReference>
<gene>
    <name evidence="7" type="ORF">DZF98_00155</name>
</gene>
<keyword evidence="4" id="KW-0804">Transcription</keyword>
<evidence type="ECO:0000256" key="3">
    <source>
        <dbReference type="ARBA" id="ARBA00023125"/>
    </source>
</evidence>
<dbReference type="InterPro" id="IPR013324">
    <property type="entry name" value="RNA_pol_sigma_r3/r4-like"/>
</dbReference>
<dbReference type="EMBL" id="QWEE01000001">
    <property type="protein sequence ID" value="RII94870.1"/>
    <property type="molecule type" value="Genomic_DNA"/>
</dbReference>
<protein>
    <submittedName>
        <fullName evidence="7">Sigma-70 family RNA polymerase sigma factor</fullName>
    </submittedName>
</protein>
<dbReference type="InterPro" id="IPR014284">
    <property type="entry name" value="RNA_pol_sigma-70_dom"/>
</dbReference>
<dbReference type="InterPro" id="IPR007630">
    <property type="entry name" value="RNA_pol_sigma70_r4"/>
</dbReference>
<dbReference type="PANTHER" id="PTHR30385:SF4">
    <property type="entry name" value="RNA POLYMERASE SIGMA-E FACTOR"/>
    <property type="match status" value="1"/>
</dbReference>
<evidence type="ECO:0000259" key="5">
    <source>
        <dbReference type="Pfam" id="PF04542"/>
    </source>
</evidence>
<proteinExistence type="predicted"/>
<dbReference type="SUPFAM" id="SSF88659">
    <property type="entry name" value="Sigma3 and sigma4 domains of RNA polymerase sigma factors"/>
    <property type="match status" value="2"/>
</dbReference>
<keyword evidence="2" id="KW-0731">Sigma factor</keyword>
<dbReference type="InterPro" id="IPR013325">
    <property type="entry name" value="RNA_pol_sigma_r2"/>
</dbReference>